<evidence type="ECO:0000313" key="5">
    <source>
        <dbReference type="EMBL" id="VDN52136.1"/>
    </source>
</evidence>
<sequence>MLARLTGSNTELFLACFGGQCPTGHSCYQNKCYRTGGVCPCGAGFTCVTLDDGTRECIDLNTGSAMAPNRTCTNIARNCVQLSYLCNNTIYANLMTQQCAATCGRCTGENVGTSQCVDLSQPGRPSDCPANRNLCQNSNYRTLMAQQCRKTCGYC</sequence>
<dbReference type="FunFam" id="1.10.10.1940:FF:000002">
    <property type="entry name" value="PHAryngeal gland Toxin-related"/>
    <property type="match status" value="1"/>
</dbReference>
<dbReference type="PANTHER" id="PTHR46219">
    <property type="entry name" value="PROTEIN CBG11138"/>
    <property type="match status" value="1"/>
</dbReference>
<dbReference type="OrthoDB" id="5855340at2759"/>
<accession>A0A0N4UJX0</accession>
<gene>
    <name evidence="5" type="ORF">DME_LOCUS2109</name>
</gene>
<dbReference type="EMBL" id="UYYG01000046">
    <property type="protein sequence ID" value="VDN52136.1"/>
    <property type="molecule type" value="Genomic_DNA"/>
</dbReference>
<dbReference type="WBParaSite" id="DME_0000798401-mRNA-1">
    <property type="protein sequence ID" value="DME_0000798401-mRNA-1"/>
    <property type="gene ID" value="DME_0000798401"/>
</dbReference>
<dbReference type="SMART" id="SM00254">
    <property type="entry name" value="ShKT"/>
    <property type="match status" value="2"/>
</dbReference>
<reference evidence="5 7" key="2">
    <citation type="submission" date="2018-11" db="EMBL/GenBank/DDBJ databases">
        <authorList>
            <consortium name="Pathogen Informatics"/>
        </authorList>
    </citation>
    <scope>NUCLEOTIDE SEQUENCE [LARGE SCALE GENOMIC DNA]</scope>
</reference>
<dbReference type="InterPro" id="IPR003582">
    <property type="entry name" value="ShKT_dom"/>
</dbReference>
<dbReference type="Proteomes" id="UP000038040">
    <property type="component" value="Unplaced"/>
</dbReference>
<name>A0A0N4UJX0_DRAME</name>
<dbReference type="Proteomes" id="UP000274756">
    <property type="component" value="Unassembled WGS sequence"/>
</dbReference>
<dbReference type="PANTHER" id="PTHR46219:SF5">
    <property type="entry name" value="SHKT DOMAIN-CONTAINING PROTEIN"/>
    <property type="match status" value="1"/>
</dbReference>
<evidence type="ECO:0000313" key="8">
    <source>
        <dbReference type="WBParaSite" id="DME_0000798401-mRNA-1"/>
    </source>
</evidence>
<keyword evidence="1" id="KW-0732">Signal</keyword>
<organism evidence="6 8">
    <name type="scientific">Dracunculus medinensis</name>
    <name type="common">Guinea worm</name>
    <dbReference type="NCBI Taxonomy" id="318479"/>
    <lineage>
        <taxon>Eukaryota</taxon>
        <taxon>Metazoa</taxon>
        <taxon>Ecdysozoa</taxon>
        <taxon>Nematoda</taxon>
        <taxon>Chromadorea</taxon>
        <taxon>Rhabditida</taxon>
        <taxon>Spirurina</taxon>
        <taxon>Dracunculoidea</taxon>
        <taxon>Dracunculidae</taxon>
        <taxon>Dracunculus</taxon>
    </lineage>
</organism>
<dbReference type="Gene3D" id="1.10.10.1870">
    <property type="entry name" value="ShTK domain-like"/>
    <property type="match status" value="1"/>
</dbReference>
<evidence type="ECO:0000259" key="4">
    <source>
        <dbReference type="PROSITE" id="PS51670"/>
    </source>
</evidence>
<dbReference type="AlphaFoldDB" id="A0A0N4UJX0"/>
<evidence type="ECO:0000313" key="7">
    <source>
        <dbReference type="Proteomes" id="UP000274756"/>
    </source>
</evidence>
<protein>
    <submittedName>
        <fullName evidence="8">ShKT domain-containing protein</fullName>
    </submittedName>
</protein>
<evidence type="ECO:0000256" key="3">
    <source>
        <dbReference type="PROSITE-ProRule" id="PRU01005"/>
    </source>
</evidence>
<evidence type="ECO:0000256" key="2">
    <source>
        <dbReference type="ARBA" id="ARBA00023157"/>
    </source>
</evidence>
<dbReference type="PROSITE" id="PS51670">
    <property type="entry name" value="SHKT"/>
    <property type="match status" value="1"/>
</dbReference>
<dbReference type="Pfam" id="PF01549">
    <property type="entry name" value="ShK"/>
    <property type="match status" value="2"/>
</dbReference>
<dbReference type="Gene3D" id="1.10.10.1940">
    <property type="match status" value="1"/>
</dbReference>
<evidence type="ECO:0000256" key="1">
    <source>
        <dbReference type="ARBA" id="ARBA00022729"/>
    </source>
</evidence>
<feature type="domain" description="ShKT" evidence="4">
    <location>
        <begin position="106"/>
        <end position="155"/>
    </location>
</feature>
<reference evidence="8" key="1">
    <citation type="submission" date="2017-02" db="UniProtKB">
        <authorList>
            <consortium name="WormBaseParasite"/>
        </authorList>
    </citation>
    <scope>IDENTIFICATION</scope>
</reference>
<proteinExistence type="predicted"/>
<dbReference type="STRING" id="318479.A0A0N4UJX0"/>
<comment type="caution">
    <text evidence="3">Lacks conserved residue(s) required for the propagation of feature annotation.</text>
</comment>
<keyword evidence="2" id="KW-1015">Disulfide bond</keyword>
<evidence type="ECO:0000313" key="6">
    <source>
        <dbReference type="Proteomes" id="UP000038040"/>
    </source>
</evidence>
<keyword evidence="7" id="KW-1185">Reference proteome</keyword>